<evidence type="ECO:0000256" key="2">
    <source>
        <dbReference type="ARBA" id="ARBA00022448"/>
    </source>
</evidence>
<keyword evidence="2" id="KW-0813">Transport</keyword>
<dbReference type="RefSeq" id="WP_093093460.1">
    <property type="nucleotide sequence ID" value="NZ_FOTQ01000003.1"/>
</dbReference>
<evidence type="ECO:0000256" key="4">
    <source>
        <dbReference type="ARBA" id="ARBA00022692"/>
    </source>
</evidence>
<feature type="transmembrane region" description="Helical" evidence="7">
    <location>
        <begin position="46"/>
        <end position="67"/>
    </location>
</feature>
<dbReference type="InterPro" id="IPR020846">
    <property type="entry name" value="MFS_dom"/>
</dbReference>
<feature type="transmembrane region" description="Helical" evidence="7">
    <location>
        <begin position="261"/>
        <end position="280"/>
    </location>
</feature>
<comment type="subcellular location">
    <subcellularLocation>
        <location evidence="1">Cell membrane</location>
        <topology evidence="1">Multi-pass membrane protein</topology>
    </subcellularLocation>
</comment>
<dbReference type="EMBL" id="FOTQ01000003">
    <property type="protein sequence ID" value="SFM02059.1"/>
    <property type="molecule type" value="Genomic_DNA"/>
</dbReference>
<dbReference type="Pfam" id="PF05977">
    <property type="entry name" value="MFS_3"/>
    <property type="match status" value="1"/>
</dbReference>
<feature type="transmembrane region" description="Helical" evidence="7">
    <location>
        <begin position="21"/>
        <end position="40"/>
    </location>
</feature>
<evidence type="ECO:0000256" key="3">
    <source>
        <dbReference type="ARBA" id="ARBA00022475"/>
    </source>
</evidence>
<gene>
    <name evidence="9" type="ORF">SAMN04488042_10358</name>
</gene>
<dbReference type="InterPro" id="IPR036259">
    <property type="entry name" value="MFS_trans_sf"/>
</dbReference>
<accession>A0A1I4MFN7</accession>
<protein>
    <submittedName>
        <fullName evidence="9">Predicted arabinose efflux permease, MFS family</fullName>
    </submittedName>
</protein>
<feature type="transmembrane region" description="Helical" evidence="7">
    <location>
        <begin position="287"/>
        <end position="306"/>
    </location>
</feature>
<feature type="transmembrane region" description="Helical" evidence="7">
    <location>
        <begin position="79"/>
        <end position="97"/>
    </location>
</feature>
<dbReference type="SUPFAM" id="SSF103473">
    <property type="entry name" value="MFS general substrate transporter"/>
    <property type="match status" value="1"/>
</dbReference>
<dbReference type="PANTHER" id="PTHR23513">
    <property type="entry name" value="INTEGRAL MEMBRANE EFFLUX PROTEIN-RELATED"/>
    <property type="match status" value="1"/>
</dbReference>
<sequence length="403" mass="42579">MTVVNLAALKSANFRTYVSGSIFGLLAIWMQRVTVGWIAWDLTGSSSFVGLIAFVQFAPAIVLSPLFGVWVDRVDVKRATFLIQLVNFGVMFAFYIFFAVGWLAPVTMIALTLISGIALAANHPMRMSLAPRLVRRELVGSVVAIVAINFNVARTLGPAIGGVMIGTIGVAATLLVQALLFLPFLVALLRLEVRPRRDTATDPGSFFEALRQGLAHVWRTPVIWRAMVIGGALATIARGALEILPPLADGVFQRGPEGLGVLLTATGMGAVVGGFFKAALPPQAPGRIPNITISAIVVGLLMVSALGAAPGWMLALTVAAAIAFVTTLSAISMQTAIQMELEDDMRGRVMSLWAVVVAGGSAIGAWALGVLADLIGFQETLFWAGILSAAGLTLYLVISRRRG</sequence>
<keyword evidence="3" id="KW-1003">Cell membrane</keyword>
<dbReference type="OrthoDB" id="9809918at2"/>
<dbReference type="AlphaFoldDB" id="A0A1I4MFN7"/>
<keyword evidence="5 7" id="KW-1133">Transmembrane helix</keyword>
<organism evidence="9 10">
    <name type="scientific">Shimia aestuarii</name>
    <dbReference type="NCBI Taxonomy" id="254406"/>
    <lineage>
        <taxon>Bacteria</taxon>
        <taxon>Pseudomonadati</taxon>
        <taxon>Pseudomonadota</taxon>
        <taxon>Alphaproteobacteria</taxon>
        <taxon>Rhodobacterales</taxon>
        <taxon>Roseobacteraceae</taxon>
    </lineage>
</organism>
<name>A0A1I4MFN7_9RHOB</name>
<dbReference type="STRING" id="254406.SAMN04488042_10358"/>
<dbReference type="CDD" id="cd06173">
    <property type="entry name" value="MFS_MefA_like"/>
    <property type="match status" value="1"/>
</dbReference>
<dbReference type="PANTHER" id="PTHR23513:SF6">
    <property type="entry name" value="MAJOR FACILITATOR SUPERFAMILY ASSOCIATED DOMAIN-CONTAINING PROTEIN"/>
    <property type="match status" value="1"/>
</dbReference>
<keyword evidence="6 7" id="KW-0472">Membrane</keyword>
<dbReference type="GO" id="GO:0005886">
    <property type="term" value="C:plasma membrane"/>
    <property type="evidence" value="ECO:0007669"/>
    <property type="project" value="UniProtKB-SubCell"/>
</dbReference>
<keyword evidence="4 7" id="KW-0812">Transmembrane</keyword>
<evidence type="ECO:0000256" key="5">
    <source>
        <dbReference type="ARBA" id="ARBA00022989"/>
    </source>
</evidence>
<feature type="transmembrane region" description="Helical" evidence="7">
    <location>
        <begin position="352"/>
        <end position="375"/>
    </location>
</feature>
<evidence type="ECO:0000256" key="1">
    <source>
        <dbReference type="ARBA" id="ARBA00004651"/>
    </source>
</evidence>
<dbReference type="Gene3D" id="1.20.1250.20">
    <property type="entry name" value="MFS general substrate transporter like domains"/>
    <property type="match status" value="1"/>
</dbReference>
<feature type="transmembrane region" description="Helical" evidence="7">
    <location>
        <begin position="103"/>
        <end position="121"/>
    </location>
</feature>
<evidence type="ECO:0000256" key="7">
    <source>
        <dbReference type="SAM" id="Phobius"/>
    </source>
</evidence>
<evidence type="ECO:0000313" key="10">
    <source>
        <dbReference type="Proteomes" id="UP000199144"/>
    </source>
</evidence>
<reference evidence="9 10" key="1">
    <citation type="submission" date="2016-10" db="EMBL/GenBank/DDBJ databases">
        <authorList>
            <person name="de Groot N.N."/>
        </authorList>
    </citation>
    <scope>NUCLEOTIDE SEQUENCE [LARGE SCALE GENOMIC DNA]</scope>
    <source>
        <strain evidence="9 10">DSM 15283</strain>
    </source>
</reference>
<evidence type="ECO:0000259" key="8">
    <source>
        <dbReference type="PROSITE" id="PS50850"/>
    </source>
</evidence>
<dbReference type="GO" id="GO:0022857">
    <property type="term" value="F:transmembrane transporter activity"/>
    <property type="evidence" value="ECO:0007669"/>
    <property type="project" value="InterPro"/>
</dbReference>
<proteinExistence type="predicted"/>
<keyword evidence="10" id="KW-1185">Reference proteome</keyword>
<evidence type="ECO:0000256" key="6">
    <source>
        <dbReference type="ARBA" id="ARBA00023136"/>
    </source>
</evidence>
<dbReference type="Proteomes" id="UP000199144">
    <property type="component" value="Unassembled WGS sequence"/>
</dbReference>
<feature type="transmembrane region" description="Helical" evidence="7">
    <location>
        <begin position="159"/>
        <end position="189"/>
    </location>
</feature>
<feature type="transmembrane region" description="Helical" evidence="7">
    <location>
        <begin position="312"/>
        <end position="331"/>
    </location>
</feature>
<dbReference type="InterPro" id="IPR010290">
    <property type="entry name" value="TM_effector"/>
</dbReference>
<evidence type="ECO:0000313" key="9">
    <source>
        <dbReference type="EMBL" id="SFM02059.1"/>
    </source>
</evidence>
<feature type="transmembrane region" description="Helical" evidence="7">
    <location>
        <begin position="133"/>
        <end position="153"/>
    </location>
</feature>
<feature type="transmembrane region" description="Helical" evidence="7">
    <location>
        <begin position="381"/>
        <end position="398"/>
    </location>
</feature>
<feature type="transmembrane region" description="Helical" evidence="7">
    <location>
        <begin position="222"/>
        <end position="241"/>
    </location>
</feature>
<dbReference type="PROSITE" id="PS50850">
    <property type="entry name" value="MFS"/>
    <property type="match status" value="1"/>
</dbReference>
<feature type="domain" description="Major facilitator superfamily (MFS) profile" evidence="8">
    <location>
        <begin position="1"/>
        <end position="402"/>
    </location>
</feature>